<dbReference type="KEGG" id="tni:TVNIR_0416"/>
<dbReference type="Proteomes" id="UP000010809">
    <property type="component" value="Chromosome"/>
</dbReference>
<dbReference type="InterPro" id="IPR036779">
    <property type="entry name" value="LysM_dom_sf"/>
</dbReference>
<keyword evidence="4" id="KW-1185">Reference proteome</keyword>
<dbReference type="Pfam" id="PF01476">
    <property type="entry name" value="LysM"/>
    <property type="match status" value="1"/>
</dbReference>
<dbReference type="eggNOG" id="COG1652">
    <property type="taxonomic scope" value="Bacteria"/>
</dbReference>
<dbReference type="SUPFAM" id="SSF54106">
    <property type="entry name" value="LysM domain"/>
    <property type="match status" value="1"/>
</dbReference>
<feature type="region of interest" description="Disordered" evidence="1">
    <location>
        <begin position="52"/>
        <end position="82"/>
    </location>
</feature>
<evidence type="ECO:0000256" key="1">
    <source>
        <dbReference type="SAM" id="MobiDB-lite"/>
    </source>
</evidence>
<sequence length="407" mass="44924">MLQPEAAYRNETMGRSMFLAPGLAVTRPAGWIGLLALTLAACASGPELTEETVGHAVAPTTAPPEPAPNPVAAEPEAVPEGRAPEPEFHPAAPERYVVRDGDTLWSVANTFLRDPWHWPEIGPANPQRPNPHLIYPGDVLSIHHVDSERRVTVDGGTSVLPVERLSPQIRVEALDDDETLPISTLQPFMFRPRVVDEETLDRAPYIVAAQDERVIYGPGDRVYVRDAPDVERYDLYHVVRRDRMLTDPDTGEELGVATLPIGEAKIVRGGEIATALLRSGEREAIRGDRLLPFDGEPDLLFDIDRPPPGLEGSVILLFDAITQTGSLQAVVINRGERDGVRNGQVFAAWEAGRTARDPVSRNRNVLIELPEEEIGTMMVFRTFDKVAYALVLHSTRPIREGYKVRHP</sequence>
<accession>L0DUT8</accession>
<evidence type="ECO:0000313" key="4">
    <source>
        <dbReference type="Proteomes" id="UP000010809"/>
    </source>
</evidence>
<feature type="domain" description="LysM" evidence="2">
    <location>
        <begin position="94"/>
        <end position="142"/>
    </location>
</feature>
<dbReference type="EMBL" id="CP003989">
    <property type="protein sequence ID" value="AGA32121.1"/>
    <property type="molecule type" value="Genomic_DNA"/>
</dbReference>
<dbReference type="Gene3D" id="3.10.350.10">
    <property type="entry name" value="LysM domain"/>
    <property type="match status" value="1"/>
</dbReference>
<dbReference type="HOGENOM" id="CLU_050533_1_0_6"/>
<dbReference type="AlphaFoldDB" id="L0DUT8"/>
<feature type="compositionally biased region" description="Low complexity" evidence="1">
    <location>
        <begin position="70"/>
        <end position="81"/>
    </location>
</feature>
<dbReference type="PROSITE" id="PS51782">
    <property type="entry name" value="LYSM"/>
    <property type="match status" value="1"/>
</dbReference>
<evidence type="ECO:0000259" key="2">
    <source>
        <dbReference type="PROSITE" id="PS51782"/>
    </source>
</evidence>
<dbReference type="PANTHER" id="PTHR34700:SF4">
    <property type="entry name" value="PHAGE-LIKE ELEMENT PBSX PROTEIN XKDP"/>
    <property type="match status" value="1"/>
</dbReference>
<protein>
    <submittedName>
        <fullName evidence="3">Peptidoglycan-binding lysin domain-containing protein LysM</fullName>
    </submittedName>
</protein>
<dbReference type="CDD" id="cd00118">
    <property type="entry name" value="LysM"/>
    <property type="match status" value="1"/>
</dbReference>
<gene>
    <name evidence="3" type="ordered locus">TVNIR_0416</name>
</gene>
<dbReference type="PATRIC" id="fig|1255043.3.peg.418"/>
<reference evidence="3" key="1">
    <citation type="submission" date="2015-12" db="EMBL/GenBank/DDBJ databases">
        <authorList>
            <person name="Tikhonova T.V."/>
            <person name="Pavlov A.R."/>
            <person name="Beletsky A.V."/>
            <person name="Mardanov A.V."/>
            <person name="Sorokin D.Y."/>
            <person name="Ravin N.V."/>
            <person name="Popov V.O."/>
        </authorList>
    </citation>
    <scope>NUCLEOTIDE SEQUENCE</scope>
    <source>
        <strain evidence="3">DSM 14787</strain>
    </source>
</reference>
<dbReference type="STRING" id="1255043.TVNIR_0416"/>
<dbReference type="RefSeq" id="WP_015257276.1">
    <property type="nucleotide sequence ID" value="NC_019902.2"/>
</dbReference>
<evidence type="ECO:0000313" key="3">
    <source>
        <dbReference type="EMBL" id="AGA32121.1"/>
    </source>
</evidence>
<organism evidence="3 4">
    <name type="scientific">Thioalkalivibrio nitratireducens (strain DSM 14787 / UNIQEM 213 / ALEN2)</name>
    <dbReference type="NCBI Taxonomy" id="1255043"/>
    <lineage>
        <taxon>Bacteria</taxon>
        <taxon>Pseudomonadati</taxon>
        <taxon>Pseudomonadota</taxon>
        <taxon>Gammaproteobacteria</taxon>
        <taxon>Chromatiales</taxon>
        <taxon>Ectothiorhodospiraceae</taxon>
        <taxon>Thioalkalivibrio</taxon>
    </lineage>
</organism>
<dbReference type="InterPro" id="IPR052196">
    <property type="entry name" value="Bact_Kbp"/>
</dbReference>
<name>L0DUT8_THIND</name>
<proteinExistence type="predicted"/>
<dbReference type="PANTHER" id="PTHR34700">
    <property type="entry name" value="POTASSIUM BINDING PROTEIN KBP"/>
    <property type="match status" value="1"/>
</dbReference>
<dbReference type="InterPro" id="IPR018392">
    <property type="entry name" value="LysM"/>
</dbReference>